<name>A0ABR3VJG4_9PEZI</name>
<sequence>MDGKLYRQEGFNVLAQGFNQSGWAYVTPNDQPTRKNRTFGHTTYMFSHGERGGPLATYLVSASQRTKVFDLLTNTAARRVVRQGGHAVGVELDCQTEDGRPLIVNVTPQRGRVILSAGTFGTAKLLFRSPCNTGCCFVPPSTRHGSLTDGVVQAASAPSTSCRSSRARPRTAAA</sequence>
<dbReference type="Pfam" id="PF00732">
    <property type="entry name" value="GMC_oxred_N"/>
    <property type="match status" value="1"/>
</dbReference>
<feature type="domain" description="Glucose-methanol-choline oxidoreductase N-terminal" evidence="1">
    <location>
        <begin position="11"/>
        <end position="129"/>
    </location>
</feature>
<dbReference type="InterPro" id="IPR036188">
    <property type="entry name" value="FAD/NAD-bd_sf"/>
</dbReference>
<proteinExistence type="predicted"/>
<evidence type="ECO:0000313" key="3">
    <source>
        <dbReference type="Proteomes" id="UP001586593"/>
    </source>
</evidence>
<dbReference type="PANTHER" id="PTHR47190">
    <property type="entry name" value="DEHYDROGENASE, PUTATIVE-RELATED"/>
    <property type="match status" value="1"/>
</dbReference>
<reference evidence="2 3" key="1">
    <citation type="journal article" date="2024" name="Commun. Biol.">
        <title>Comparative genomic analysis of thermophilic fungi reveals convergent evolutionary adaptations and gene losses.</title>
        <authorList>
            <person name="Steindorff A.S."/>
            <person name="Aguilar-Pontes M.V."/>
            <person name="Robinson A.J."/>
            <person name="Andreopoulos B."/>
            <person name="LaButti K."/>
            <person name="Kuo A."/>
            <person name="Mondo S."/>
            <person name="Riley R."/>
            <person name="Otillar R."/>
            <person name="Haridas S."/>
            <person name="Lipzen A."/>
            <person name="Grimwood J."/>
            <person name="Schmutz J."/>
            <person name="Clum A."/>
            <person name="Reid I.D."/>
            <person name="Moisan M.C."/>
            <person name="Butler G."/>
            <person name="Nguyen T.T.M."/>
            <person name="Dewar K."/>
            <person name="Conant G."/>
            <person name="Drula E."/>
            <person name="Henrissat B."/>
            <person name="Hansel C."/>
            <person name="Singer S."/>
            <person name="Hutchinson M.I."/>
            <person name="de Vries R.P."/>
            <person name="Natvig D.O."/>
            <person name="Powell A.J."/>
            <person name="Tsang A."/>
            <person name="Grigoriev I.V."/>
        </authorList>
    </citation>
    <scope>NUCLEOTIDE SEQUENCE [LARGE SCALE GENOMIC DNA]</scope>
    <source>
        <strain evidence="2 3">ATCC 24622</strain>
    </source>
</reference>
<accession>A0ABR3VJG4</accession>
<comment type="caution">
    <text evidence="2">The sequence shown here is derived from an EMBL/GenBank/DDBJ whole genome shotgun (WGS) entry which is preliminary data.</text>
</comment>
<organism evidence="2 3">
    <name type="scientific">Phialemonium thermophilum</name>
    <dbReference type="NCBI Taxonomy" id="223376"/>
    <lineage>
        <taxon>Eukaryota</taxon>
        <taxon>Fungi</taxon>
        <taxon>Dikarya</taxon>
        <taxon>Ascomycota</taxon>
        <taxon>Pezizomycotina</taxon>
        <taxon>Sordariomycetes</taxon>
        <taxon>Sordariomycetidae</taxon>
        <taxon>Cephalothecales</taxon>
        <taxon>Cephalothecaceae</taxon>
        <taxon>Phialemonium</taxon>
    </lineage>
</organism>
<dbReference type="Gene3D" id="3.50.50.60">
    <property type="entry name" value="FAD/NAD(P)-binding domain"/>
    <property type="match status" value="1"/>
</dbReference>
<dbReference type="InterPro" id="IPR000172">
    <property type="entry name" value="GMC_OxRdtase_N"/>
</dbReference>
<dbReference type="Proteomes" id="UP001586593">
    <property type="component" value="Unassembled WGS sequence"/>
</dbReference>
<dbReference type="EMBL" id="JAZHXJ010002063">
    <property type="protein sequence ID" value="KAL1841518.1"/>
    <property type="molecule type" value="Genomic_DNA"/>
</dbReference>
<gene>
    <name evidence="2" type="ORF">VTK73DRAFT_3461</name>
</gene>
<dbReference type="SUPFAM" id="SSF51905">
    <property type="entry name" value="FAD/NAD(P)-binding domain"/>
    <property type="match status" value="1"/>
</dbReference>
<evidence type="ECO:0000313" key="2">
    <source>
        <dbReference type="EMBL" id="KAL1841518.1"/>
    </source>
</evidence>
<dbReference type="Gene3D" id="3.30.410.10">
    <property type="entry name" value="Cholesterol Oxidase, domain 2"/>
    <property type="match status" value="1"/>
</dbReference>
<keyword evidence="3" id="KW-1185">Reference proteome</keyword>
<dbReference type="PANTHER" id="PTHR47190:SF2">
    <property type="entry name" value="CELLOBIOSE DEHYDROGENASE (AFU_ORTHOLOGUE AFUA_2G17620)"/>
    <property type="match status" value="1"/>
</dbReference>
<protein>
    <recommendedName>
        <fullName evidence="1">Glucose-methanol-choline oxidoreductase N-terminal domain-containing protein</fullName>
    </recommendedName>
</protein>
<evidence type="ECO:0000259" key="1">
    <source>
        <dbReference type="Pfam" id="PF00732"/>
    </source>
</evidence>
<dbReference type="InterPro" id="IPR053208">
    <property type="entry name" value="GMC_Oxidoreductase_CD"/>
</dbReference>